<evidence type="ECO:0000256" key="6">
    <source>
        <dbReference type="ARBA" id="ARBA00022741"/>
    </source>
</evidence>
<dbReference type="SUPFAM" id="SSF55785">
    <property type="entry name" value="PYP-like sensor domain (PAS domain)"/>
    <property type="match status" value="1"/>
</dbReference>
<feature type="domain" description="Histidine kinase" evidence="11">
    <location>
        <begin position="225"/>
        <end position="435"/>
    </location>
</feature>
<dbReference type="PROSITE" id="PS50885">
    <property type="entry name" value="HAMP"/>
    <property type="match status" value="1"/>
</dbReference>
<evidence type="ECO:0000256" key="5">
    <source>
        <dbReference type="ARBA" id="ARBA00022679"/>
    </source>
</evidence>
<evidence type="ECO:0000256" key="8">
    <source>
        <dbReference type="ARBA" id="ARBA00022840"/>
    </source>
</evidence>
<evidence type="ECO:0000256" key="7">
    <source>
        <dbReference type="ARBA" id="ARBA00022777"/>
    </source>
</evidence>
<keyword evidence="5" id="KW-0808">Transferase</keyword>
<keyword evidence="10" id="KW-0812">Transmembrane</keyword>
<evidence type="ECO:0000313" key="13">
    <source>
        <dbReference type="EMBL" id="NLR90542.1"/>
    </source>
</evidence>
<feature type="transmembrane region" description="Helical" evidence="10">
    <location>
        <begin position="31"/>
        <end position="53"/>
    </location>
</feature>
<organism evidence="13 14">
    <name type="scientific">Flammeovirga agarivorans</name>
    <dbReference type="NCBI Taxonomy" id="2726742"/>
    <lineage>
        <taxon>Bacteria</taxon>
        <taxon>Pseudomonadati</taxon>
        <taxon>Bacteroidota</taxon>
        <taxon>Cytophagia</taxon>
        <taxon>Cytophagales</taxon>
        <taxon>Flammeovirgaceae</taxon>
        <taxon>Flammeovirga</taxon>
    </lineage>
</organism>
<keyword evidence="7" id="KW-0418">Kinase</keyword>
<dbReference type="InterPro" id="IPR003594">
    <property type="entry name" value="HATPase_dom"/>
</dbReference>
<evidence type="ECO:0000256" key="10">
    <source>
        <dbReference type="SAM" id="Phobius"/>
    </source>
</evidence>
<accession>A0A7X8XUN2</accession>
<dbReference type="SUPFAM" id="SSF55874">
    <property type="entry name" value="ATPase domain of HSP90 chaperone/DNA topoisomerase II/histidine kinase"/>
    <property type="match status" value="1"/>
</dbReference>
<dbReference type="SUPFAM" id="SSF47384">
    <property type="entry name" value="Homodimeric domain of signal transducing histidine kinase"/>
    <property type="match status" value="1"/>
</dbReference>
<comment type="caution">
    <text evidence="13">The sequence shown here is derived from an EMBL/GenBank/DDBJ whole genome shotgun (WGS) entry which is preliminary data.</text>
</comment>
<dbReference type="InterPro" id="IPR036890">
    <property type="entry name" value="HATPase_C_sf"/>
</dbReference>
<evidence type="ECO:0000313" key="14">
    <source>
        <dbReference type="Proteomes" id="UP000585050"/>
    </source>
</evidence>
<dbReference type="GO" id="GO:0016020">
    <property type="term" value="C:membrane"/>
    <property type="evidence" value="ECO:0007669"/>
    <property type="project" value="UniProtKB-SubCell"/>
</dbReference>
<dbReference type="GO" id="GO:0000155">
    <property type="term" value="F:phosphorelay sensor kinase activity"/>
    <property type="evidence" value="ECO:0007669"/>
    <property type="project" value="InterPro"/>
</dbReference>
<keyword evidence="10" id="KW-0472">Membrane</keyword>
<dbReference type="Gene3D" id="1.10.287.130">
    <property type="match status" value="1"/>
</dbReference>
<dbReference type="Pfam" id="PF02518">
    <property type="entry name" value="HATPase_c"/>
    <property type="match status" value="1"/>
</dbReference>
<proteinExistence type="predicted"/>
<dbReference type="RefSeq" id="WP_168881268.1">
    <property type="nucleotide sequence ID" value="NZ_JABAIL010000002.1"/>
</dbReference>
<evidence type="ECO:0000256" key="4">
    <source>
        <dbReference type="ARBA" id="ARBA00022553"/>
    </source>
</evidence>
<dbReference type="PANTHER" id="PTHR43065">
    <property type="entry name" value="SENSOR HISTIDINE KINASE"/>
    <property type="match status" value="1"/>
</dbReference>
<dbReference type="AlphaFoldDB" id="A0A7X8XUN2"/>
<dbReference type="InterPro" id="IPR003660">
    <property type="entry name" value="HAMP_dom"/>
</dbReference>
<comment type="catalytic activity">
    <reaction evidence="1">
        <text>ATP + protein L-histidine = ADP + protein N-phospho-L-histidine.</text>
        <dbReference type="EC" id="2.7.13.3"/>
    </reaction>
</comment>
<dbReference type="InterPro" id="IPR000014">
    <property type="entry name" value="PAS"/>
</dbReference>
<dbReference type="InterPro" id="IPR005467">
    <property type="entry name" value="His_kinase_dom"/>
</dbReference>
<dbReference type="PANTHER" id="PTHR43065:SF10">
    <property type="entry name" value="PEROXIDE STRESS-ACTIVATED HISTIDINE KINASE MAK3"/>
    <property type="match status" value="1"/>
</dbReference>
<dbReference type="EC" id="2.7.13.3" evidence="3"/>
<dbReference type="Gene3D" id="3.30.565.10">
    <property type="entry name" value="Histidine kinase-like ATPase, C-terminal domain"/>
    <property type="match status" value="1"/>
</dbReference>
<evidence type="ECO:0000256" key="2">
    <source>
        <dbReference type="ARBA" id="ARBA00004370"/>
    </source>
</evidence>
<evidence type="ECO:0000256" key="3">
    <source>
        <dbReference type="ARBA" id="ARBA00012438"/>
    </source>
</evidence>
<evidence type="ECO:0000256" key="9">
    <source>
        <dbReference type="ARBA" id="ARBA00023012"/>
    </source>
</evidence>
<keyword evidence="6" id="KW-0547">Nucleotide-binding</keyword>
<dbReference type="InterPro" id="IPR004358">
    <property type="entry name" value="Sig_transdc_His_kin-like_C"/>
</dbReference>
<feature type="transmembrane region" description="Helical" evidence="10">
    <location>
        <begin position="6"/>
        <end position="24"/>
    </location>
</feature>
<keyword evidence="10" id="KW-1133">Transmembrane helix</keyword>
<dbReference type="InterPro" id="IPR035965">
    <property type="entry name" value="PAS-like_dom_sf"/>
</dbReference>
<dbReference type="Pfam" id="PF13188">
    <property type="entry name" value="PAS_8"/>
    <property type="match status" value="1"/>
</dbReference>
<keyword evidence="4" id="KW-0597">Phosphoprotein</keyword>
<evidence type="ECO:0000259" key="11">
    <source>
        <dbReference type="PROSITE" id="PS50109"/>
    </source>
</evidence>
<feature type="domain" description="HAMP" evidence="12">
    <location>
        <begin position="51"/>
        <end position="103"/>
    </location>
</feature>
<evidence type="ECO:0000256" key="1">
    <source>
        <dbReference type="ARBA" id="ARBA00000085"/>
    </source>
</evidence>
<gene>
    <name evidence="13" type="ORF">HGP29_04960</name>
</gene>
<dbReference type="SMART" id="SM00387">
    <property type="entry name" value="HATPase_c"/>
    <property type="match status" value="1"/>
</dbReference>
<evidence type="ECO:0000259" key="12">
    <source>
        <dbReference type="PROSITE" id="PS50885"/>
    </source>
</evidence>
<dbReference type="Gene3D" id="3.30.450.20">
    <property type="entry name" value="PAS domain"/>
    <property type="match status" value="1"/>
</dbReference>
<keyword evidence="9" id="KW-0902">Two-component regulatory system</keyword>
<dbReference type="GO" id="GO:0005524">
    <property type="term" value="F:ATP binding"/>
    <property type="evidence" value="ECO:0007669"/>
    <property type="project" value="UniProtKB-KW"/>
</dbReference>
<dbReference type="PRINTS" id="PR00344">
    <property type="entry name" value="BCTRLSENSOR"/>
</dbReference>
<name>A0A7X8XUN2_9BACT</name>
<sequence length="435" mass="50046">MLKIEYSLLSLIVAGTLIGVTYPTRLQHPELFLIAEVVAVVVVLWIIRLWLFINKPLQELNNALRLLSNNDFQSRLLPTPHPVVNKLVFVFNKMIDRIHLERVEQREQSYFLDHLIKATPHGIIILDYDEKIIQVNPTGLTMLEKEMEELVNAKLTESDNPLLSSLSNLPLNEPIELQLSGGRRYRCQKSAFIFKGFQQQFIIIQDLYLDDIKKEKKAYSKVIRMMSHEVNNSVGAINSYVDTLKLFQPSDQELKEDYLDALEIIKGRNNSMATFMKNFASVVKVPDPQLEEIDFSKVCKDLIQLYHSDFTSLKIKVENNLPEKLNVVADPNLIEQLLINVLKNAKEALIETEDERKIEISYNKSSKTISIWNSGPEISEEVEDKLFTPFYSSKTTGQGIGLMICRDVLVKHGWDFRLFTNERKGATFEIKMATK</sequence>
<dbReference type="PROSITE" id="PS50109">
    <property type="entry name" value="HIS_KIN"/>
    <property type="match status" value="1"/>
</dbReference>
<reference evidence="13 14" key="1">
    <citation type="submission" date="2020-04" db="EMBL/GenBank/DDBJ databases">
        <title>Flammeovirga sp. SR4, a novel species isolated from seawater.</title>
        <authorList>
            <person name="Wang X."/>
        </authorList>
    </citation>
    <scope>NUCLEOTIDE SEQUENCE [LARGE SCALE GENOMIC DNA]</scope>
    <source>
        <strain evidence="13 14">SR4</strain>
    </source>
</reference>
<keyword evidence="14" id="KW-1185">Reference proteome</keyword>
<comment type="subcellular location">
    <subcellularLocation>
        <location evidence="2">Membrane</location>
    </subcellularLocation>
</comment>
<dbReference type="InterPro" id="IPR036097">
    <property type="entry name" value="HisK_dim/P_sf"/>
</dbReference>
<protein>
    <recommendedName>
        <fullName evidence="3">histidine kinase</fullName>
        <ecNumber evidence="3">2.7.13.3</ecNumber>
    </recommendedName>
</protein>
<dbReference type="EMBL" id="JABAIL010000002">
    <property type="protein sequence ID" value="NLR90542.1"/>
    <property type="molecule type" value="Genomic_DNA"/>
</dbReference>
<keyword evidence="8" id="KW-0067">ATP-binding</keyword>
<dbReference type="Proteomes" id="UP000585050">
    <property type="component" value="Unassembled WGS sequence"/>
</dbReference>